<comment type="caution">
    <text evidence="18">The sequence shown here is derived from an EMBL/GenBank/DDBJ whole genome shotgun (WGS) entry which is preliminary data.</text>
</comment>
<keyword evidence="4" id="KW-0812">Transmembrane</keyword>
<dbReference type="PANTHER" id="PTHR11782:SF83">
    <property type="entry name" value="GUANOSINE-DIPHOSPHATASE"/>
    <property type="match status" value="1"/>
</dbReference>
<dbReference type="AlphaFoldDB" id="A0A1Q3A2Y8"/>
<evidence type="ECO:0000256" key="6">
    <source>
        <dbReference type="ARBA" id="ARBA00022968"/>
    </source>
</evidence>
<evidence type="ECO:0000256" key="11">
    <source>
        <dbReference type="ARBA" id="ARBA00038903"/>
    </source>
</evidence>
<proteinExistence type="inferred from homology"/>
<sequence>MPRNYRIVIGAFAAIMLLLLIRSSTTVKPALDIVKTASQDISASEEVDILPVNERPGYIDDAKTEEGNSDVAQAVKAQDTSLGSTYSTGFECNKDHQYVIMIDAGSTGSRVHVYEFDVCTEPPTLINETFKMLKPGLSSFNTDSAGAARSLDPLLERALEVVPEKKRSCTPVSVKATAGLRLLGVNKSDKILAAVREHLEQDYPFPVVDGKGVSIMSGEEEGVFAWVTTNYLLGNIGGSQRTSTAAVFDLGGGSTQIVFEPTFPPNEKMLEGEHKYELKFGDEVYTLYQFSHLGYGLMEGRNKINAQLVETAIKEGVIPKGDTKSVHELISPCLPPKAQVNNQKVTLANEDTYLVNFSGPVIPTGAQCRFLADKVLNKDAKCTKPPCSFNGVHQPSLVRTFKETNDLYVFSYFYDKTQPLGLPLSFKLDELVELAKMVCNGEEVWKSVFSGIEGSVKELKKEPQWCQDLSFQVSLLHTGYDIPLHREVKTAKTIADNELGWCLGASLPLINSDQWNCRLDQLG</sequence>
<evidence type="ECO:0000256" key="15">
    <source>
        <dbReference type="PIRSR" id="PIRSR600407-2"/>
    </source>
</evidence>
<comment type="pathway">
    <text evidence="2">Protein modification; protein glycosylation.</text>
</comment>
<dbReference type="Pfam" id="PF01150">
    <property type="entry name" value="GDA1_CD39"/>
    <property type="match status" value="1"/>
</dbReference>
<evidence type="ECO:0000313" key="18">
    <source>
        <dbReference type="EMBL" id="GAV49993.1"/>
    </source>
</evidence>
<dbReference type="Gene3D" id="3.30.420.40">
    <property type="match status" value="1"/>
</dbReference>
<dbReference type="OrthoDB" id="6372431at2759"/>
<comment type="function">
    <text evidence="10">After transfer of sugars to endogenous macromolecular acceptors, the enzyme converts nucleoside diphosphates to nucleoside monophosphates which in turn exit the Golgi lumen in a coupled antiporter reaction, allowing entry of additional nucleotide sugar from the cytosol.</text>
</comment>
<dbReference type="Gene3D" id="3.30.420.150">
    <property type="entry name" value="Exopolyphosphatase. Domain 2"/>
    <property type="match status" value="1"/>
</dbReference>
<comment type="subcellular location">
    <subcellularLocation>
        <location evidence="1">Golgi apparatus membrane</location>
        <topology evidence="1">Single-pass type II membrane protein</topology>
    </subcellularLocation>
</comment>
<evidence type="ECO:0000256" key="8">
    <source>
        <dbReference type="ARBA" id="ARBA00023034"/>
    </source>
</evidence>
<keyword evidence="9" id="KW-0472">Membrane</keyword>
<evidence type="ECO:0000256" key="3">
    <source>
        <dbReference type="ARBA" id="ARBA00009283"/>
    </source>
</evidence>
<name>A0A1Q3A2Y8_ZYGRO</name>
<keyword evidence="6" id="KW-0735">Signal-anchor</keyword>
<evidence type="ECO:0000256" key="16">
    <source>
        <dbReference type="RuleBase" id="RU003833"/>
    </source>
</evidence>
<evidence type="ECO:0000256" key="4">
    <source>
        <dbReference type="ARBA" id="ARBA00022692"/>
    </source>
</evidence>
<dbReference type="GO" id="GO:0005524">
    <property type="term" value="F:ATP binding"/>
    <property type="evidence" value="ECO:0007669"/>
    <property type="project" value="UniProtKB-KW"/>
</dbReference>
<evidence type="ECO:0000256" key="13">
    <source>
        <dbReference type="ARBA" id="ARBA00067799"/>
    </source>
</evidence>
<dbReference type="OMA" id="WTCRIKE"/>
<evidence type="ECO:0000256" key="9">
    <source>
        <dbReference type="ARBA" id="ARBA00023136"/>
    </source>
</evidence>
<evidence type="ECO:0000256" key="5">
    <source>
        <dbReference type="ARBA" id="ARBA00022801"/>
    </source>
</evidence>
<feature type="active site" description="Proton acceptor" evidence="14">
    <location>
        <position position="221"/>
    </location>
</feature>
<dbReference type="GO" id="GO:0006487">
    <property type="term" value="P:protein N-linked glycosylation"/>
    <property type="evidence" value="ECO:0007669"/>
    <property type="project" value="TreeGrafter"/>
</dbReference>
<dbReference type="PROSITE" id="PS01238">
    <property type="entry name" value="GDA1_CD39_NTPASE"/>
    <property type="match status" value="1"/>
</dbReference>
<comment type="catalytic activity">
    <reaction evidence="12">
        <text>GDP + H2O = GMP + phosphate + H(+)</text>
        <dbReference type="Rhea" id="RHEA:22156"/>
        <dbReference type="ChEBI" id="CHEBI:15377"/>
        <dbReference type="ChEBI" id="CHEBI:15378"/>
        <dbReference type="ChEBI" id="CHEBI:43474"/>
        <dbReference type="ChEBI" id="CHEBI:58115"/>
        <dbReference type="ChEBI" id="CHEBI:58189"/>
        <dbReference type="EC" id="3.6.1.42"/>
    </reaction>
</comment>
<dbReference type="GO" id="GO:0009134">
    <property type="term" value="P:nucleoside diphosphate catabolic process"/>
    <property type="evidence" value="ECO:0007669"/>
    <property type="project" value="TreeGrafter"/>
</dbReference>
<keyword evidence="8" id="KW-0333">Golgi apparatus</keyword>
<evidence type="ECO:0000256" key="14">
    <source>
        <dbReference type="PIRSR" id="PIRSR600407-1"/>
    </source>
</evidence>
<evidence type="ECO:0000256" key="7">
    <source>
        <dbReference type="ARBA" id="ARBA00022989"/>
    </source>
</evidence>
<organism evidence="18 19">
    <name type="scientific">Zygosaccharomyces rouxii</name>
    <dbReference type="NCBI Taxonomy" id="4956"/>
    <lineage>
        <taxon>Eukaryota</taxon>
        <taxon>Fungi</taxon>
        <taxon>Dikarya</taxon>
        <taxon>Ascomycota</taxon>
        <taxon>Saccharomycotina</taxon>
        <taxon>Saccharomycetes</taxon>
        <taxon>Saccharomycetales</taxon>
        <taxon>Saccharomycetaceae</taxon>
        <taxon>Zygosaccharomyces</taxon>
    </lineage>
</organism>
<dbReference type="GO" id="GO:0045134">
    <property type="term" value="F:UDP phosphatase activity"/>
    <property type="evidence" value="ECO:0007669"/>
    <property type="project" value="EnsemblFungi"/>
</dbReference>
<keyword evidence="7" id="KW-1133">Transmembrane helix</keyword>
<dbReference type="InterPro" id="IPR000407">
    <property type="entry name" value="GDA1_CD39_NTPase"/>
</dbReference>
<accession>A0A1Q3A2Y8</accession>
<evidence type="ECO:0000256" key="1">
    <source>
        <dbReference type="ARBA" id="ARBA00004323"/>
    </source>
</evidence>
<keyword evidence="15" id="KW-0067">ATP-binding</keyword>
<dbReference type="GO" id="GO:0004382">
    <property type="term" value="F:GDP phosphatase activity"/>
    <property type="evidence" value="ECO:0007669"/>
    <property type="project" value="UniProtKB-EC"/>
</dbReference>
<evidence type="ECO:0000256" key="2">
    <source>
        <dbReference type="ARBA" id="ARBA00004922"/>
    </source>
</evidence>
<keyword evidence="17" id="KW-0732">Signal</keyword>
<feature type="signal peptide" evidence="17">
    <location>
        <begin position="1"/>
        <end position="26"/>
    </location>
</feature>
<dbReference type="GO" id="GO:0000139">
    <property type="term" value="C:Golgi membrane"/>
    <property type="evidence" value="ECO:0007669"/>
    <property type="project" value="UniProtKB-SubCell"/>
</dbReference>
<dbReference type="EMBL" id="BDGX01000019">
    <property type="protein sequence ID" value="GAV49993.1"/>
    <property type="molecule type" value="Genomic_DNA"/>
</dbReference>
<comment type="similarity">
    <text evidence="3 16">Belongs to the GDA1/CD39 NTPase family.</text>
</comment>
<keyword evidence="15" id="KW-0547">Nucleotide-binding</keyword>
<keyword evidence="5 16" id="KW-0378">Hydrolase</keyword>
<evidence type="ECO:0000256" key="12">
    <source>
        <dbReference type="ARBA" id="ARBA00050779"/>
    </source>
</evidence>
<gene>
    <name evidence="18" type="ORF">ZYGR_0S01260</name>
</gene>
<feature type="binding site" evidence="15">
    <location>
        <begin position="252"/>
        <end position="256"/>
    </location>
    <ligand>
        <name>ATP</name>
        <dbReference type="ChEBI" id="CHEBI:30616"/>
    </ligand>
</feature>
<dbReference type="GO" id="GO:0017111">
    <property type="term" value="F:ribonucleoside triphosphate phosphatase activity"/>
    <property type="evidence" value="ECO:0007669"/>
    <property type="project" value="TreeGrafter"/>
</dbReference>
<evidence type="ECO:0000313" key="19">
    <source>
        <dbReference type="Proteomes" id="UP000187013"/>
    </source>
</evidence>
<feature type="chain" id="PRO_5010368463" description="Guanosine-diphosphatase" evidence="17">
    <location>
        <begin position="27"/>
        <end position="523"/>
    </location>
</feature>
<protein>
    <recommendedName>
        <fullName evidence="13">Guanosine-diphosphatase</fullName>
        <ecNumber evidence="11">3.6.1.42</ecNumber>
    </recommendedName>
</protein>
<dbReference type="FunFam" id="3.30.420.150:FF:000009">
    <property type="entry name" value="Guanosine-diphosphatase, putative"/>
    <property type="match status" value="1"/>
</dbReference>
<dbReference type="CDD" id="cd24040">
    <property type="entry name" value="ASKHA_NBD_GDA1"/>
    <property type="match status" value="1"/>
</dbReference>
<dbReference type="EC" id="3.6.1.42" evidence="11"/>
<evidence type="ECO:0000256" key="17">
    <source>
        <dbReference type="SAM" id="SignalP"/>
    </source>
</evidence>
<dbReference type="Proteomes" id="UP000187013">
    <property type="component" value="Unassembled WGS sequence"/>
</dbReference>
<dbReference type="PANTHER" id="PTHR11782">
    <property type="entry name" value="ADENOSINE/GUANOSINE DIPHOSPHATASE"/>
    <property type="match status" value="1"/>
</dbReference>
<reference evidence="18 19" key="1">
    <citation type="submission" date="2016-08" db="EMBL/GenBank/DDBJ databases">
        <title>Draft genome sequence of allopolyploid Zygosaccharomyces rouxii.</title>
        <authorList>
            <person name="Watanabe J."/>
            <person name="Uehara K."/>
            <person name="Mogi Y."/>
            <person name="Tsukioka Y."/>
        </authorList>
    </citation>
    <scope>NUCLEOTIDE SEQUENCE [LARGE SCALE GENOMIC DNA]</scope>
    <source>
        <strain evidence="18 19">NBRC 110957</strain>
    </source>
</reference>
<dbReference type="eggNOG" id="KOG1385">
    <property type="taxonomic scope" value="Eukaryota"/>
</dbReference>
<evidence type="ECO:0000256" key="10">
    <source>
        <dbReference type="ARBA" id="ARBA00037742"/>
    </source>
</evidence>